<keyword evidence="2" id="KW-0804">Transcription</keyword>
<name>A0A948RTY3_UNCEI</name>
<protein>
    <submittedName>
        <fullName evidence="4">DNA-directed RNA polymerase subunit omega</fullName>
    </submittedName>
</protein>
<dbReference type="GO" id="GO:0003899">
    <property type="term" value="F:DNA-directed RNA polymerase activity"/>
    <property type="evidence" value="ECO:0007669"/>
    <property type="project" value="InterPro"/>
</dbReference>
<dbReference type="InterPro" id="IPR036161">
    <property type="entry name" value="RPB6/omega-like_sf"/>
</dbReference>
<sequence>MSDQEAPRSKSKHVIDQESLLDPQNKYELVMTAAKEAERLNSVYNHRHEEPPMKVTSLALERVYSGLTRLTYEEEEKEETREQLPFFNPEL</sequence>
<evidence type="ECO:0000313" key="4">
    <source>
        <dbReference type="EMBL" id="MBU2689402.1"/>
    </source>
</evidence>
<evidence type="ECO:0000256" key="2">
    <source>
        <dbReference type="ARBA" id="ARBA00023163"/>
    </source>
</evidence>
<feature type="compositionally biased region" description="Basic and acidic residues" evidence="3">
    <location>
        <begin position="1"/>
        <end position="16"/>
    </location>
</feature>
<comment type="caution">
    <text evidence="4">The sequence shown here is derived from an EMBL/GenBank/DDBJ whole genome shotgun (WGS) entry which is preliminary data.</text>
</comment>
<dbReference type="Gene3D" id="3.90.940.10">
    <property type="match status" value="1"/>
</dbReference>
<dbReference type="SUPFAM" id="SSF63562">
    <property type="entry name" value="RPB6/omega subunit-like"/>
    <property type="match status" value="1"/>
</dbReference>
<feature type="region of interest" description="Disordered" evidence="3">
    <location>
        <begin position="1"/>
        <end position="20"/>
    </location>
</feature>
<dbReference type="EMBL" id="JAHJDP010000004">
    <property type="protein sequence ID" value="MBU2689402.1"/>
    <property type="molecule type" value="Genomic_DNA"/>
</dbReference>
<reference evidence="4" key="1">
    <citation type="submission" date="2021-05" db="EMBL/GenBank/DDBJ databases">
        <title>Energy efficiency and biological interactions define the core microbiome of deep oligotrophic groundwater.</title>
        <authorList>
            <person name="Mehrshad M."/>
            <person name="Lopez-Fernandez M."/>
            <person name="Bell E."/>
            <person name="Bernier-Latmani R."/>
            <person name="Bertilsson S."/>
            <person name="Dopson M."/>
        </authorList>
    </citation>
    <scope>NUCLEOTIDE SEQUENCE</scope>
    <source>
        <strain evidence="4">Modern_marine.mb.64</strain>
    </source>
</reference>
<evidence type="ECO:0000256" key="1">
    <source>
        <dbReference type="ARBA" id="ARBA00022478"/>
    </source>
</evidence>
<dbReference type="GO" id="GO:0003677">
    <property type="term" value="F:DNA binding"/>
    <property type="evidence" value="ECO:0007669"/>
    <property type="project" value="InterPro"/>
</dbReference>
<proteinExistence type="predicted"/>
<dbReference type="AlphaFoldDB" id="A0A948RTY3"/>
<evidence type="ECO:0000256" key="3">
    <source>
        <dbReference type="SAM" id="MobiDB-lite"/>
    </source>
</evidence>
<dbReference type="GO" id="GO:0000428">
    <property type="term" value="C:DNA-directed RNA polymerase complex"/>
    <property type="evidence" value="ECO:0007669"/>
    <property type="project" value="UniProtKB-KW"/>
</dbReference>
<dbReference type="GO" id="GO:0006351">
    <property type="term" value="P:DNA-templated transcription"/>
    <property type="evidence" value="ECO:0007669"/>
    <property type="project" value="InterPro"/>
</dbReference>
<organism evidence="4 5">
    <name type="scientific">Eiseniibacteriota bacterium</name>
    <dbReference type="NCBI Taxonomy" id="2212470"/>
    <lineage>
        <taxon>Bacteria</taxon>
        <taxon>Candidatus Eiseniibacteriota</taxon>
    </lineage>
</organism>
<gene>
    <name evidence="4" type="ORF">KJ970_00615</name>
</gene>
<dbReference type="Proteomes" id="UP000777784">
    <property type="component" value="Unassembled WGS sequence"/>
</dbReference>
<evidence type="ECO:0000313" key="5">
    <source>
        <dbReference type="Proteomes" id="UP000777784"/>
    </source>
</evidence>
<accession>A0A948RTY3</accession>
<keyword evidence="1 4" id="KW-0240">DNA-directed RNA polymerase</keyword>